<dbReference type="AlphaFoldDB" id="A0A7S1HQ09"/>
<dbReference type="Pfam" id="PF17954">
    <property type="entry name" value="Pirin_C_2"/>
    <property type="match status" value="1"/>
</dbReference>
<protein>
    <recommendedName>
        <fullName evidence="6">Pirin N-terminal domain-containing protein</fullName>
    </recommendedName>
</protein>
<dbReference type="PANTHER" id="PTHR43212:SF3">
    <property type="entry name" value="QUERCETIN 2,3-DIOXYGENASE"/>
    <property type="match status" value="1"/>
</dbReference>
<sequence length="275" mass="30790">MAAAKKVPASSLFVSEPNPRWFGNRENEAGNARWTNANWLKSRFHFSFAEYSDRRRDSFGCLRVLNDDLVQPMRGFGKHPHRNMEIVTYVVEGALTHKDSTGTEETLRRGAIQFMTAGTGVYHSEHNMSADSPLRFIQMWIEPRRLGLPPNYGSYESSREERANRWAHLVGSVGDNGAQGVPVAVHQDVNLYVCELEGEGEELPAYPLKRGRQAYLLCMEGEVEVQSRDGDGKDGDAVALARHDACQLFGEREVALALTPSGGNAHVLMLEMRKR</sequence>
<dbReference type="InterPro" id="IPR003829">
    <property type="entry name" value="Pirin_N_dom"/>
</dbReference>
<name>A0A7S1HQ09_9EUKA</name>
<reference evidence="5" key="1">
    <citation type="submission" date="2021-01" db="EMBL/GenBank/DDBJ databases">
        <authorList>
            <person name="Corre E."/>
            <person name="Pelletier E."/>
            <person name="Niang G."/>
            <person name="Scheremetjew M."/>
            <person name="Finn R."/>
            <person name="Kale V."/>
            <person name="Holt S."/>
            <person name="Cochrane G."/>
            <person name="Meng A."/>
            <person name="Brown T."/>
            <person name="Cohen L."/>
        </authorList>
    </citation>
    <scope>NUCLEOTIDE SEQUENCE</scope>
    <source>
        <strain evidence="5">RCC1383</strain>
    </source>
</reference>
<dbReference type="Gene3D" id="2.60.120.10">
    <property type="entry name" value="Jelly Rolls"/>
    <property type="match status" value="2"/>
</dbReference>
<dbReference type="Pfam" id="PF02678">
    <property type="entry name" value="Pirin"/>
    <property type="match status" value="1"/>
</dbReference>
<dbReference type="InterPro" id="IPR011051">
    <property type="entry name" value="RmlC_Cupin_sf"/>
</dbReference>
<dbReference type="InterPro" id="IPR041602">
    <property type="entry name" value="Quercetinase_C"/>
</dbReference>
<dbReference type="InterPro" id="IPR012093">
    <property type="entry name" value="Pirin"/>
</dbReference>
<gene>
    <name evidence="5" type="ORF">PCOR1465_LOCUS449</name>
</gene>
<evidence type="ECO:0000259" key="3">
    <source>
        <dbReference type="Pfam" id="PF02678"/>
    </source>
</evidence>
<proteinExistence type="inferred from homology"/>
<evidence type="ECO:0000256" key="1">
    <source>
        <dbReference type="ARBA" id="ARBA00008416"/>
    </source>
</evidence>
<evidence type="ECO:0008006" key="6">
    <source>
        <dbReference type="Google" id="ProtNLM"/>
    </source>
</evidence>
<feature type="domain" description="Quercetin 2,3-dioxygenase C-terminal cupin" evidence="4">
    <location>
        <begin position="177"/>
        <end position="249"/>
    </location>
</feature>
<comment type="similarity">
    <text evidence="1 2">Belongs to the pirin family.</text>
</comment>
<dbReference type="EMBL" id="HBFZ01000672">
    <property type="protein sequence ID" value="CAD8987665.1"/>
    <property type="molecule type" value="Transcribed_RNA"/>
</dbReference>
<evidence type="ECO:0000313" key="5">
    <source>
        <dbReference type="EMBL" id="CAD8987665.1"/>
    </source>
</evidence>
<evidence type="ECO:0000259" key="4">
    <source>
        <dbReference type="Pfam" id="PF17954"/>
    </source>
</evidence>
<organism evidence="5">
    <name type="scientific">Phaeocystis cordata</name>
    <dbReference type="NCBI Taxonomy" id="118079"/>
    <lineage>
        <taxon>Eukaryota</taxon>
        <taxon>Haptista</taxon>
        <taxon>Haptophyta</taxon>
        <taxon>Prymnesiophyceae</taxon>
        <taxon>Phaeocystales</taxon>
        <taxon>Phaeocystaceae</taxon>
        <taxon>Phaeocystis</taxon>
    </lineage>
</organism>
<dbReference type="InterPro" id="IPR014710">
    <property type="entry name" value="RmlC-like_jellyroll"/>
</dbReference>
<dbReference type="PANTHER" id="PTHR43212">
    <property type="entry name" value="QUERCETIN 2,3-DIOXYGENASE"/>
    <property type="match status" value="1"/>
</dbReference>
<dbReference type="CDD" id="cd02910">
    <property type="entry name" value="cupin_Yhhw_N"/>
    <property type="match status" value="1"/>
</dbReference>
<accession>A0A7S1HQ09</accession>
<dbReference type="SUPFAM" id="SSF51182">
    <property type="entry name" value="RmlC-like cupins"/>
    <property type="match status" value="1"/>
</dbReference>
<evidence type="ECO:0000256" key="2">
    <source>
        <dbReference type="RuleBase" id="RU003457"/>
    </source>
</evidence>
<feature type="domain" description="Pirin N-terminal" evidence="3">
    <location>
        <begin position="36"/>
        <end position="141"/>
    </location>
</feature>